<feature type="non-terminal residue" evidence="2">
    <location>
        <position position="1"/>
    </location>
</feature>
<dbReference type="AlphaFoldDB" id="A0A0L0F6T0"/>
<evidence type="ECO:0000256" key="1">
    <source>
        <dbReference type="SAM" id="MobiDB-lite"/>
    </source>
</evidence>
<evidence type="ECO:0000313" key="2">
    <source>
        <dbReference type="EMBL" id="KNC72425.1"/>
    </source>
</evidence>
<name>A0A0L0F6T0_9EUKA</name>
<sequence>YSVSSSFKLLGGGSSSPKVIASTPQQLNRRTVLAIDTSQGASQLKLTTRQNQTYKGHAWEQRRFLTATYCSACGKTVGALANAILCV</sequence>
<proteinExistence type="predicted"/>
<organism evidence="2 3">
    <name type="scientific">Sphaeroforma arctica JP610</name>
    <dbReference type="NCBI Taxonomy" id="667725"/>
    <lineage>
        <taxon>Eukaryota</taxon>
        <taxon>Ichthyosporea</taxon>
        <taxon>Ichthyophonida</taxon>
        <taxon>Sphaeroforma</taxon>
    </lineage>
</organism>
<feature type="region of interest" description="Disordered" evidence="1">
    <location>
        <begin position="1"/>
        <end position="21"/>
    </location>
</feature>
<evidence type="ECO:0000313" key="3">
    <source>
        <dbReference type="Proteomes" id="UP000054560"/>
    </source>
</evidence>
<dbReference type="RefSeq" id="XP_014146327.1">
    <property type="nucleotide sequence ID" value="XM_014290852.1"/>
</dbReference>
<dbReference type="GeneID" id="25915521"/>
<keyword evidence="3" id="KW-1185">Reference proteome</keyword>
<gene>
    <name evidence="2" type="ORF">SARC_15017</name>
</gene>
<protein>
    <submittedName>
        <fullName evidence="2">Uncharacterized protein</fullName>
    </submittedName>
</protein>
<feature type="non-terminal residue" evidence="2">
    <location>
        <position position="87"/>
    </location>
</feature>
<reference evidence="2 3" key="1">
    <citation type="submission" date="2011-02" db="EMBL/GenBank/DDBJ databases">
        <title>The Genome Sequence of Sphaeroforma arctica JP610.</title>
        <authorList>
            <consortium name="The Broad Institute Genome Sequencing Platform"/>
            <person name="Russ C."/>
            <person name="Cuomo C."/>
            <person name="Young S.K."/>
            <person name="Zeng Q."/>
            <person name="Gargeya S."/>
            <person name="Alvarado L."/>
            <person name="Berlin A."/>
            <person name="Chapman S.B."/>
            <person name="Chen Z."/>
            <person name="Freedman E."/>
            <person name="Gellesch M."/>
            <person name="Goldberg J."/>
            <person name="Griggs A."/>
            <person name="Gujja S."/>
            <person name="Heilman E."/>
            <person name="Heiman D."/>
            <person name="Howarth C."/>
            <person name="Mehta T."/>
            <person name="Neiman D."/>
            <person name="Pearson M."/>
            <person name="Roberts A."/>
            <person name="Saif S."/>
            <person name="Shea T."/>
            <person name="Shenoy N."/>
            <person name="Sisk P."/>
            <person name="Stolte C."/>
            <person name="Sykes S."/>
            <person name="White J."/>
            <person name="Yandava C."/>
            <person name="Burger G."/>
            <person name="Gray M.W."/>
            <person name="Holland P.W.H."/>
            <person name="King N."/>
            <person name="Lang F.B.F."/>
            <person name="Roger A.J."/>
            <person name="Ruiz-Trillo I."/>
            <person name="Haas B."/>
            <person name="Nusbaum C."/>
            <person name="Birren B."/>
        </authorList>
    </citation>
    <scope>NUCLEOTIDE SEQUENCE [LARGE SCALE GENOMIC DNA]</scope>
    <source>
        <strain evidence="2 3">JP610</strain>
    </source>
</reference>
<dbReference type="InterPro" id="IPR046349">
    <property type="entry name" value="C1-like_sf"/>
</dbReference>
<dbReference type="EMBL" id="KQ247071">
    <property type="protein sequence ID" value="KNC72425.1"/>
    <property type="molecule type" value="Genomic_DNA"/>
</dbReference>
<accession>A0A0L0F6T0</accession>
<dbReference type="Proteomes" id="UP000054560">
    <property type="component" value="Unassembled WGS sequence"/>
</dbReference>
<dbReference type="SUPFAM" id="SSF57889">
    <property type="entry name" value="Cysteine-rich domain"/>
    <property type="match status" value="1"/>
</dbReference>